<sequence length="99" mass="10953">MELRTILPAPPEARAHPCYELARALTVHDGVDEVVDLYPDGTVRFFIVRGEDHTTTLPRLMTYTLDAFDARVVSVRAEPGYGDGPLLEVVVGRCEEAGR</sequence>
<name>A0ABD6AU11_9EURY</name>
<dbReference type="Proteomes" id="UP001597187">
    <property type="component" value="Unassembled WGS sequence"/>
</dbReference>
<evidence type="ECO:0000313" key="1">
    <source>
        <dbReference type="EMBL" id="MFD1513035.1"/>
    </source>
</evidence>
<evidence type="ECO:0000313" key="2">
    <source>
        <dbReference type="Proteomes" id="UP001597187"/>
    </source>
</evidence>
<dbReference type="RefSeq" id="WP_250873007.1">
    <property type="nucleotide sequence ID" value="NZ_JALXFV010000003.1"/>
</dbReference>
<dbReference type="AlphaFoldDB" id="A0ABD6AU11"/>
<dbReference type="EMBL" id="JBHUDC010000003">
    <property type="protein sequence ID" value="MFD1513035.1"/>
    <property type="molecule type" value="Genomic_DNA"/>
</dbReference>
<accession>A0ABD6AU11</accession>
<comment type="caution">
    <text evidence="1">The sequence shown here is derived from an EMBL/GenBank/DDBJ whole genome shotgun (WGS) entry which is preliminary data.</text>
</comment>
<organism evidence="1 2">
    <name type="scientific">Halomarina rubra</name>
    <dbReference type="NCBI Taxonomy" id="2071873"/>
    <lineage>
        <taxon>Archaea</taxon>
        <taxon>Methanobacteriati</taxon>
        <taxon>Methanobacteriota</taxon>
        <taxon>Stenosarchaea group</taxon>
        <taxon>Halobacteria</taxon>
        <taxon>Halobacteriales</taxon>
        <taxon>Natronomonadaceae</taxon>
        <taxon>Halomarina</taxon>
    </lineage>
</organism>
<reference evidence="1 2" key="1">
    <citation type="journal article" date="2019" name="Int. J. Syst. Evol. Microbiol.">
        <title>The Global Catalogue of Microorganisms (GCM) 10K type strain sequencing project: providing services to taxonomists for standard genome sequencing and annotation.</title>
        <authorList>
            <consortium name="The Broad Institute Genomics Platform"/>
            <consortium name="The Broad Institute Genome Sequencing Center for Infectious Disease"/>
            <person name="Wu L."/>
            <person name="Ma J."/>
        </authorList>
    </citation>
    <scope>NUCLEOTIDE SEQUENCE [LARGE SCALE GENOMIC DNA]</scope>
    <source>
        <strain evidence="1 2">CGMCC 1.12563</strain>
    </source>
</reference>
<gene>
    <name evidence="1" type="ORF">ACFSBT_07045</name>
</gene>
<proteinExistence type="predicted"/>
<keyword evidence="2" id="KW-1185">Reference proteome</keyword>
<protein>
    <submittedName>
        <fullName evidence="1">Uncharacterized protein</fullName>
    </submittedName>
</protein>